<dbReference type="EMBL" id="CYTW01000007">
    <property type="protein sequence ID" value="CUK13964.1"/>
    <property type="molecule type" value="Genomic_DNA"/>
</dbReference>
<dbReference type="InterPro" id="IPR032687">
    <property type="entry name" value="AraC-type_N"/>
</dbReference>
<dbReference type="AlphaFoldDB" id="A0A0P1INJ0"/>
<dbReference type="SMART" id="SM00342">
    <property type="entry name" value="HTH_ARAC"/>
    <property type="match status" value="1"/>
</dbReference>
<protein>
    <submittedName>
        <fullName evidence="5">Urease operon transcriptional activator</fullName>
    </submittedName>
</protein>
<dbReference type="InterPro" id="IPR020449">
    <property type="entry name" value="Tscrpt_reg_AraC-type_HTH"/>
</dbReference>
<organism evidence="5 6">
    <name type="scientific">Shimia thalassica</name>
    <dbReference type="NCBI Taxonomy" id="1715693"/>
    <lineage>
        <taxon>Bacteria</taxon>
        <taxon>Pseudomonadati</taxon>
        <taxon>Pseudomonadota</taxon>
        <taxon>Alphaproteobacteria</taxon>
        <taxon>Rhodobacterales</taxon>
        <taxon>Roseobacteraceae</taxon>
    </lineage>
</organism>
<dbReference type="InterPro" id="IPR018060">
    <property type="entry name" value="HTH_AraC"/>
</dbReference>
<dbReference type="GO" id="GO:0000976">
    <property type="term" value="F:transcription cis-regulatory region binding"/>
    <property type="evidence" value="ECO:0007669"/>
    <property type="project" value="TreeGrafter"/>
</dbReference>
<dbReference type="Pfam" id="PF12833">
    <property type="entry name" value="HTH_18"/>
    <property type="match status" value="1"/>
</dbReference>
<dbReference type="Proteomes" id="UP000051870">
    <property type="component" value="Unassembled WGS sequence"/>
</dbReference>
<accession>A0A0P1INJ0</accession>
<dbReference type="Pfam" id="PF12625">
    <property type="entry name" value="Arabinose_bd"/>
    <property type="match status" value="1"/>
</dbReference>
<dbReference type="PRINTS" id="PR00032">
    <property type="entry name" value="HTHARAC"/>
</dbReference>
<name>A0A0P1INJ0_9RHOB</name>
<keyword evidence="3" id="KW-0804">Transcription</keyword>
<dbReference type="SUPFAM" id="SSF46689">
    <property type="entry name" value="Homeodomain-like"/>
    <property type="match status" value="1"/>
</dbReference>
<dbReference type="STRING" id="1715693.PH7735_03855"/>
<gene>
    <name evidence="5" type="primary">ureR</name>
    <name evidence="5" type="ORF">PH7735_03855</name>
</gene>
<dbReference type="PROSITE" id="PS01124">
    <property type="entry name" value="HTH_ARAC_FAMILY_2"/>
    <property type="match status" value="1"/>
</dbReference>
<evidence type="ECO:0000256" key="2">
    <source>
        <dbReference type="ARBA" id="ARBA00023125"/>
    </source>
</evidence>
<reference evidence="6" key="1">
    <citation type="submission" date="2015-09" db="EMBL/GenBank/DDBJ databases">
        <authorList>
            <person name="Rodrigo-Torres Lidia"/>
            <person name="Arahal R.David."/>
        </authorList>
    </citation>
    <scope>NUCLEOTIDE SEQUENCE [LARGE SCALE GENOMIC DNA]</scope>
    <source>
        <strain evidence="6">CECT 7735</strain>
    </source>
</reference>
<dbReference type="PANTHER" id="PTHR47894">
    <property type="entry name" value="HTH-TYPE TRANSCRIPTIONAL REGULATOR GADX"/>
    <property type="match status" value="1"/>
</dbReference>
<evidence type="ECO:0000256" key="3">
    <source>
        <dbReference type="ARBA" id="ARBA00023163"/>
    </source>
</evidence>
<keyword evidence="6" id="KW-1185">Reference proteome</keyword>
<keyword evidence="2" id="KW-0238">DNA-binding</keyword>
<dbReference type="PROSITE" id="PS00041">
    <property type="entry name" value="HTH_ARAC_FAMILY_1"/>
    <property type="match status" value="1"/>
</dbReference>
<evidence type="ECO:0000259" key="4">
    <source>
        <dbReference type="PROSITE" id="PS01124"/>
    </source>
</evidence>
<dbReference type="InterPro" id="IPR009057">
    <property type="entry name" value="Homeodomain-like_sf"/>
</dbReference>
<dbReference type="GO" id="GO:0003700">
    <property type="term" value="F:DNA-binding transcription factor activity"/>
    <property type="evidence" value="ECO:0007669"/>
    <property type="project" value="InterPro"/>
</dbReference>
<dbReference type="PANTHER" id="PTHR47894:SF1">
    <property type="entry name" value="HTH-TYPE TRANSCRIPTIONAL REGULATOR VQSM"/>
    <property type="match status" value="1"/>
</dbReference>
<feature type="domain" description="HTH araC/xylS-type" evidence="4">
    <location>
        <begin position="232"/>
        <end position="330"/>
    </location>
</feature>
<keyword evidence="1" id="KW-0805">Transcription regulation</keyword>
<dbReference type="InterPro" id="IPR018062">
    <property type="entry name" value="HTH_AraC-typ_CS"/>
</dbReference>
<dbReference type="RefSeq" id="WP_158503269.1">
    <property type="nucleotide sequence ID" value="NZ_CYTW01000007.1"/>
</dbReference>
<proteinExistence type="predicted"/>
<dbReference type="GO" id="GO:0005829">
    <property type="term" value="C:cytosol"/>
    <property type="evidence" value="ECO:0007669"/>
    <property type="project" value="TreeGrafter"/>
</dbReference>
<dbReference type="GeneID" id="83882824"/>
<evidence type="ECO:0000256" key="1">
    <source>
        <dbReference type="ARBA" id="ARBA00023015"/>
    </source>
</evidence>
<evidence type="ECO:0000313" key="6">
    <source>
        <dbReference type="Proteomes" id="UP000051870"/>
    </source>
</evidence>
<dbReference type="Gene3D" id="1.10.10.60">
    <property type="entry name" value="Homeodomain-like"/>
    <property type="match status" value="1"/>
</dbReference>
<sequence>MPTSIPMVRGTILLPVLKRLNTLGLDVPSLLAQHELKDTDLSDADTYVQNETVYRIYSEAAELTGNPTLCASIGASVDLQKMLVFGDQLSHASNLADLLIRFVQAVANDTTLITQGLVVENATARFGARRNFSTKVSPAHSDAFMVGLWVGLLRKIVDQNWEPTRVLVQTADPALLPKPFHGATLLKNDGTGFSIQFPAAWLSHPIHRIRDPEASRAEATPLEAHLAPDFVEATRSILKPHIWGKGLKADAAADICGYTKSTLGRRLADHGTTISDVLTDLRLEIAQFKLHNSGATIHEIALGLGYSDATAFSRAFKKKTGLSPSQFRSQKEVSK</sequence>
<evidence type="ECO:0000313" key="5">
    <source>
        <dbReference type="EMBL" id="CUK13964.1"/>
    </source>
</evidence>